<evidence type="ECO:0000313" key="2">
    <source>
        <dbReference type="EMBL" id="KAK2945000.1"/>
    </source>
</evidence>
<evidence type="ECO:0000256" key="1">
    <source>
        <dbReference type="SAM" id="MobiDB-lite"/>
    </source>
</evidence>
<reference evidence="2 3" key="1">
    <citation type="journal article" date="2022" name="bioRxiv">
        <title>Genomics of Preaxostyla Flagellates Illuminates Evolutionary Transitions and the Path Towards Mitochondrial Loss.</title>
        <authorList>
            <person name="Novak L.V.F."/>
            <person name="Treitli S.C."/>
            <person name="Pyrih J."/>
            <person name="Halakuc P."/>
            <person name="Pipaliya S.V."/>
            <person name="Vacek V."/>
            <person name="Brzon O."/>
            <person name="Soukal P."/>
            <person name="Eme L."/>
            <person name="Dacks J.B."/>
            <person name="Karnkowska A."/>
            <person name="Elias M."/>
            <person name="Hampl V."/>
        </authorList>
    </citation>
    <scope>NUCLEOTIDE SEQUENCE [LARGE SCALE GENOMIC DNA]</scope>
    <source>
        <strain evidence="2">NAU3</strain>
        <tissue evidence="2">Gut</tissue>
    </source>
</reference>
<comment type="caution">
    <text evidence="2">The sequence shown here is derived from an EMBL/GenBank/DDBJ whole genome shotgun (WGS) entry which is preliminary data.</text>
</comment>
<evidence type="ECO:0000313" key="3">
    <source>
        <dbReference type="Proteomes" id="UP001281761"/>
    </source>
</evidence>
<dbReference type="Proteomes" id="UP001281761">
    <property type="component" value="Unassembled WGS sequence"/>
</dbReference>
<sequence>MPCFKPALLRLQSKFQNIAQLSLPSNQLSPTPTIISSSEPSLDWSTTEPSLAIQSSFSLNTALLSDPTTNLSELDDQSERSDVSLSTHPSSNSPFSSLHSKQETLQTLTVLHSLITAPRSQPSVQDPPPPFLLREEPDFSPIAHEPIDLNETFSPHIFDEEDETTLIRSILRCHRLCEMIHPKQCIPNLEHCIIQIW</sequence>
<feature type="region of interest" description="Disordered" evidence="1">
    <location>
        <begin position="68"/>
        <end position="99"/>
    </location>
</feature>
<protein>
    <submittedName>
        <fullName evidence="2">Uncharacterized protein</fullName>
    </submittedName>
</protein>
<accession>A0ABQ9WZV4</accession>
<dbReference type="EMBL" id="JARBJD010000276">
    <property type="protein sequence ID" value="KAK2945000.1"/>
    <property type="molecule type" value="Genomic_DNA"/>
</dbReference>
<organism evidence="2 3">
    <name type="scientific">Blattamonas nauphoetae</name>
    <dbReference type="NCBI Taxonomy" id="2049346"/>
    <lineage>
        <taxon>Eukaryota</taxon>
        <taxon>Metamonada</taxon>
        <taxon>Preaxostyla</taxon>
        <taxon>Oxymonadida</taxon>
        <taxon>Blattamonas</taxon>
    </lineage>
</organism>
<name>A0ABQ9WZV4_9EUKA</name>
<gene>
    <name evidence="2" type="ORF">BLNAU_20077</name>
</gene>
<feature type="compositionally biased region" description="Low complexity" evidence="1">
    <location>
        <begin position="84"/>
        <end position="99"/>
    </location>
</feature>
<keyword evidence="3" id="KW-1185">Reference proteome</keyword>
<proteinExistence type="predicted"/>